<organism evidence="1 2">
    <name type="scientific">Aurantiacibacter xanthus</name>
    <dbReference type="NCBI Taxonomy" id="1784712"/>
    <lineage>
        <taxon>Bacteria</taxon>
        <taxon>Pseudomonadati</taxon>
        <taxon>Pseudomonadota</taxon>
        <taxon>Alphaproteobacteria</taxon>
        <taxon>Sphingomonadales</taxon>
        <taxon>Erythrobacteraceae</taxon>
        <taxon>Aurantiacibacter</taxon>
    </lineage>
</organism>
<sequence length="160" mass="17458">MTYGPDIARIAERFPPAYPQFETALEVLAEVGTTIEVGASPVGHRRIVPITGGWFRGPGLAGIVMPGGADRQLVRADGIRELDAIYELLADDGTVLMVHNRVLIDTTNPPEGEDRYARSVVTVAAPEGPHDWLNRRVLVGTLNSLRPAQPYVFLRFSILS</sequence>
<reference evidence="1 2" key="1">
    <citation type="submission" date="2018-08" db="EMBL/GenBank/DDBJ databases">
        <title>Erythrobacter zhengii sp.nov., a bacterium isolated from deep-sea sediment.</title>
        <authorList>
            <person name="Fang C."/>
            <person name="Wu Y.-H."/>
            <person name="Sun C."/>
            <person name="Wang H."/>
            <person name="Cheng H."/>
            <person name="Meng F.-X."/>
            <person name="Wang C.-S."/>
            <person name="Xu X.-W."/>
        </authorList>
    </citation>
    <scope>NUCLEOTIDE SEQUENCE [LARGE SCALE GENOMIC DNA]</scope>
    <source>
        <strain evidence="1 2">CCTCC AB 2015396</strain>
    </source>
</reference>
<proteinExistence type="predicted"/>
<dbReference type="Pfam" id="PF11578">
    <property type="entry name" value="DUF3237"/>
    <property type="match status" value="1"/>
</dbReference>
<dbReference type="PANTHER" id="PTHR37315:SF1">
    <property type="entry name" value="UPF0311 PROTEIN BLR7842"/>
    <property type="match status" value="1"/>
</dbReference>
<dbReference type="Proteomes" id="UP000265366">
    <property type="component" value="Unassembled WGS sequence"/>
</dbReference>
<keyword evidence="2" id="KW-1185">Reference proteome</keyword>
<gene>
    <name evidence="1" type="ORF">D2V17_20065</name>
</gene>
<dbReference type="OrthoDB" id="5294829at2"/>
<dbReference type="PANTHER" id="PTHR37315">
    <property type="entry name" value="UPF0311 PROTEIN BLR7842"/>
    <property type="match status" value="1"/>
</dbReference>
<dbReference type="RefSeq" id="WP_119594948.1">
    <property type="nucleotide sequence ID" value="NZ_QXFM01000144.1"/>
</dbReference>
<comment type="caution">
    <text evidence="1">The sequence shown here is derived from an EMBL/GenBank/DDBJ whole genome shotgun (WGS) entry which is preliminary data.</text>
</comment>
<dbReference type="InterPro" id="IPR020915">
    <property type="entry name" value="UPF0311"/>
</dbReference>
<dbReference type="Gene3D" id="2.40.160.20">
    <property type="match status" value="1"/>
</dbReference>
<evidence type="ECO:0000313" key="1">
    <source>
        <dbReference type="EMBL" id="RIV80148.1"/>
    </source>
</evidence>
<evidence type="ECO:0000313" key="2">
    <source>
        <dbReference type="Proteomes" id="UP000265366"/>
    </source>
</evidence>
<dbReference type="AlphaFoldDB" id="A0A3A1NYD7"/>
<dbReference type="EMBL" id="QXFM01000144">
    <property type="protein sequence ID" value="RIV80148.1"/>
    <property type="molecule type" value="Genomic_DNA"/>
</dbReference>
<protein>
    <submittedName>
        <fullName evidence="1">DUF3237 domain-containing protein</fullName>
    </submittedName>
</protein>
<accession>A0A3A1NYD7</accession>
<name>A0A3A1NYD7_9SPHN</name>